<proteinExistence type="predicted"/>
<dbReference type="Proteomes" id="UP000007954">
    <property type="component" value="Chromosome"/>
</dbReference>
<accession>G0LLY0</accession>
<feature type="compositionally biased region" description="Basic and acidic residues" evidence="1">
    <location>
        <begin position="1"/>
        <end position="11"/>
    </location>
</feature>
<gene>
    <name evidence="2" type="ordered locus">Hqrw_3325</name>
</gene>
<dbReference type="OrthoDB" id="67352at2157"/>
<organism evidence="2 3">
    <name type="scientific">Haloquadratum walsbyi (strain DSM 16854 / JCM 12705 / C23)</name>
    <dbReference type="NCBI Taxonomy" id="768065"/>
    <lineage>
        <taxon>Archaea</taxon>
        <taxon>Methanobacteriati</taxon>
        <taxon>Methanobacteriota</taxon>
        <taxon>Stenosarchaea group</taxon>
        <taxon>Halobacteria</taxon>
        <taxon>Halobacteriales</taxon>
        <taxon>Haloferacaceae</taxon>
        <taxon>Haloquadratum</taxon>
    </lineage>
</organism>
<dbReference type="AlphaFoldDB" id="G0LLY0"/>
<sequence length="85" mass="9274">MSSDSDPRVEAESTINDSYGTTIPAPIRHALDDTLEPGDTVRWVISDGELSVEITHEEYGAFEDAEPFDGPAWESDTAAESAWSE</sequence>
<evidence type="ECO:0000313" key="2">
    <source>
        <dbReference type="EMBL" id="CCC41100.1"/>
    </source>
</evidence>
<feature type="region of interest" description="Disordered" evidence="1">
    <location>
        <begin position="1"/>
        <end position="25"/>
    </location>
</feature>
<dbReference type="HOGENOM" id="CLU_184174_1_0_2"/>
<name>G0LLY0_HALWC</name>
<dbReference type="RefSeq" id="WP_014556547.1">
    <property type="nucleotide sequence ID" value="NC_017459.1"/>
</dbReference>
<dbReference type="GeneID" id="12448136"/>
<protein>
    <submittedName>
        <fullName evidence="2">Homolog to antitoxin VapB</fullName>
    </submittedName>
</protein>
<dbReference type="KEGG" id="hwc:Hqrw_3325"/>
<dbReference type="EMBL" id="FR746099">
    <property type="protein sequence ID" value="CCC41100.1"/>
    <property type="molecule type" value="Genomic_DNA"/>
</dbReference>
<evidence type="ECO:0000313" key="3">
    <source>
        <dbReference type="Proteomes" id="UP000007954"/>
    </source>
</evidence>
<evidence type="ECO:0000256" key="1">
    <source>
        <dbReference type="SAM" id="MobiDB-lite"/>
    </source>
</evidence>
<feature type="region of interest" description="Disordered" evidence="1">
    <location>
        <begin position="61"/>
        <end position="85"/>
    </location>
</feature>
<reference evidence="2 3" key="1">
    <citation type="journal article" date="2011" name="PLoS ONE">
        <title>Haloquadratum walsbyi: limited diversity in a global pond.</title>
        <authorList>
            <person name="Dyall-Smith M."/>
            <person name="Pfeiffer F."/>
            <person name="Klee K."/>
            <person name="Palm P."/>
            <person name="Gross K."/>
            <person name="Schuster S.C."/>
            <person name="Rampp M."/>
            <person name="Oesterhelt D."/>
        </authorList>
    </citation>
    <scope>NUCLEOTIDE SEQUENCE [LARGE SCALE GENOMIC DNA]</scope>
    <source>
        <strain evidence="3">DSM 16854 / JCM 12705 / C23</strain>
    </source>
</reference>